<name>A0ABY3SJW5_9BACL</name>
<accession>A0ABY3SJW5</accession>
<gene>
    <name evidence="1" type="ORF">L0M14_02420</name>
</gene>
<dbReference type="RefSeq" id="WP_235120504.1">
    <property type="nucleotide sequence ID" value="NZ_CP090978.1"/>
</dbReference>
<evidence type="ECO:0000313" key="1">
    <source>
        <dbReference type="EMBL" id="UJF34113.1"/>
    </source>
</evidence>
<protein>
    <submittedName>
        <fullName evidence="1">Uncharacterized protein</fullName>
    </submittedName>
</protein>
<dbReference type="Proteomes" id="UP001649230">
    <property type="component" value="Chromosome"/>
</dbReference>
<dbReference type="EMBL" id="CP090978">
    <property type="protein sequence ID" value="UJF34113.1"/>
    <property type="molecule type" value="Genomic_DNA"/>
</dbReference>
<evidence type="ECO:0000313" key="2">
    <source>
        <dbReference type="Proteomes" id="UP001649230"/>
    </source>
</evidence>
<organism evidence="1 2">
    <name type="scientific">Paenibacillus hexagrammi</name>
    <dbReference type="NCBI Taxonomy" id="2908839"/>
    <lineage>
        <taxon>Bacteria</taxon>
        <taxon>Bacillati</taxon>
        <taxon>Bacillota</taxon>
        <taxon>Bacilli</taxon>
        <taxon>Bacillales</taxon>
        <taxon>Paenibacillaceae</taxon>
        <taxon>Paenibacillus</taxon>
    </lineage>
</organism>
<proteinExistence type="predicted"/>
<sequence length="193" mass="22388">MNDAYYLPVPYMKIERSFRIIEQSHAATERFAQTSSLLELVDIGSKEKAAQFLQPSYSNMQIELNFMTLQERCSLFEVYQRWEDEKTAHLLLVEKQPHLQNIEYAVHELREQISRIEKPAVHRPELGLVNTLSQRQASAQMDNRMAIKEALHALDTVKELVMILRPSLLEAGKDLYVNLIIDHLHQAMESLGK</sequence>
<reference evidence="1 2" key="1">
    <citation type="journal article" date="2024" name="Int. J. Syst. Evol. Microbiol.">
        <title>Paenibacillus hexagrammi sp. nov., a novel bacterium isolated from the gut content of Hexagrammos agrammus.</title>
        <authorList>
            <person name="Jung H.K."/>
            <person name="Kim D.G."/>
            <person name="Zin H."/>
            <person name="Park J."/>
            <person name="Jung H."/>
            <person name="Kim Y.O."/>
            <person name="Kong H.J."/>
            <person name="Kim J.W."/>
            <person name="Kim Y.S."/>
        </authorList>
    </citation>
    <scope>NUCLEOTIDE SEQUENCE [LARGE SCALE GENOMIC DNA]</scope>
    <source>
        <strain evidence="1 2">YPD9-1</strain>
    </source>
</reference>
<keyword evidence="2" id="KW-1185">Reference proteome</keyword>